<dbReference type="InterPro" id="IPR011623">
    <property type="entry name" value="7TMR_DISM_rcpt_extracell_dom1"/>
</dbReference>
<feature type="transmembrane region" description="Helical" evidence="1">
    <location>
        <begin position="370"/>
        <end position="388"/>
    </location>
</feature>
<feature type="transmembrane region" description="Helical" evidence="1">
    <location>
        <begin position="428"/>
        <end position="446"/>
    </location>
</feature>
<dbReference type="InterPro" id="IPR029787">
    <property type="entry name" value="Nucleotide_cyclase"/>
</dbReference>
<evidence type="ECO:0000256" key="1">
    <source>
        <dbReference type="SAM" id="Phobius"/>
    </source>
</evidence>
<feature type="transmembrane region" description="Helical" evidence="1">
    <location>
        <begin position="452"/>
        <end position="474"/>
    </location>
</feature>
<dbReference type="SUPFAM" id="SSF55073">
    <property type="entry name" value="Nucleotide cyclase"/>
    <property type="match status" value="1"/>
</dbReference>
<dbReference type="Proteomes" id="UP000035800">
    <property type="component" value="Chromosome I"/>
</dbReference>
<dbReference type="PANTHER" id="PTHR43081:SF1">
    <property type="entry name" value="ADENYLATE CYCLASE, TERMINAL-DIFFERENTIATION SPECIFIC"/>
    <property type="match status" value="1"/>
</dbReference>
<dbReference type="Pfam" id="PF07695">
    <property type="entry name" value="7TMR-DISM_7TM"/>
    <property type="match status" value="1"/>
</dbReference>
<dbReference type="PATRIC" id="fig|758847.3.peg.228"/>
<accession>K8YEE8</accession>
<dbReference type="SUPFAM" id="SSF49785">
    <property type="entry name" value="Galactose-binding domain-like"/>
    <property type="match status" value="1"/>
</dbReference>
<gene>
    <name evidence="3" type="ORF">LSS_01114</name>
</gene>
<dbReference type="InterPro" id="IPR008979">
    <property type="entry name" value="Galactose-bd-like_sf"/>
</dbReference>
<reference evidence="3 4" key="1">
    <citation type="journal article" date="2012" name="Gene">
        <title>Sequence of Leptospira santarosai serovar Shermani genome and prediction of virulence-associated genes.</title>
        <authorList>
            <person name="Chou L.F."/>
            <person name="Chen Y.T."/>
            <person name="Lu C.W."/>
            <person name="Ko Y.C."/>
            <person name="Tang C.Y."/>
            <person name="Pan M.J."/>
            <person name="Tian Y.C."/>
            <person name="Chiu C.H."/>
            <person name="Hung C.C."/>
            <person name="Yang C.W."/>
        </authorList>
    </citation>
    <scope>NUCLEOTIDE SEQUENCE [LARGE SCALE GENOMIC DNA]</scope>
    <source>
        <strain evidence="3">LT 821</strain>
    </source>
</reference>
<dbReference type="InterPro" id="IPR050697">
    <property type="entry name" value="Adenylyl/Guanylyl_Cyclase_3/4"/>
</dbReference>
<dbReference type="Pfam" id="PF00211">
    <property type="entry name" value="Guanylate_cyc"/>
    <property type="match status" value="1"/>
</dbReference>
<keyword evidence="1" id="KW-0472">Membrane</keyword>
<dbReference type="PROSITE" id="PS50125">
    <property type="entry name" value="GUANYLATE_CYCLASE_2"/>
    <property type="match status" value="1"/>
</dbReference>
<evidence type="ECO:0000313" key="3">
    <source>
        <dbReference type="EMBL" id="EKT88662.1"/>
    </source>
</evidence>
<evidence type="ECO:0000259" key="2">
    <source>
        <dbReference type="PROSITE" id="PS50125"/>
    </source>
</evidence>
<feature type="transmembrane region" description="Helical" evidence="1">
    <location>
        <begin position="306"/>
        <end position="323"/>
    </location>
</feature>
<proteinExistence type="predicted"/>
<name>K8YEE8_9LEPT</name>
<feature type="transmembrane region" description="Helical" evidence="1">
    <location>
        <begin position="343"/>
        <end position="363"/>
    </location>
</feature>
<feature type="transmembrane region" description="Helical" evidence="1">
    <location>
        <begin position="280"/>
        <end position="299"/>
    </location>
</feature>
<organism evidence="3 4">
    <name type="scientific">Leptospira santarosai serovar Shermani str. LT 821</name>
    <dbReference type="NCBI Taxonomy" id="758847"/>
    <lineage>
        <taxon>Bacteria</taxon>
        <taxon>Pseudomonadati</taxon>
        <taxon>Spirochaetota</taxon>
        <taxon>Spirochaetia</taxon>
        <taxon>Leptospirales</taxon>
        <taxon>Leptospiraceae</taxon>
        <taxon>Leptospira</taxon>
    </lineage>
</organism>
<dbReference type="GO" id="GO:0035556">
    <property type="term" value="P:intracellular signal transduction"/>
    <property type="evidence" value="ECO:0007669"/>
    <property type="project" value="InterPro"/>
</dbReference>
<dbReference type="PANTHER" id="PTHR43081">
    <property type="entry name" value="ADENYLATE CYCLASE, TERMINAL-DIFFERENTIATION SPECIFIC-RELATED"/>
    <property type="match status" value="1"/>
</dbReference>
<keyword evidence="1" id="KW-0812">Transmembrane</keyword>
<protein>
    <submittedName>
        <fullName evidence="3">Adenylate cyclase</fullName>
    </submittedName>
</protein>
<feature type="transmembrane region" description="Helical" evidence="1">
    <location>
        <begin position="400"/>
        <end position="421"/>
    </location>
</feature>
<dbReference type="Gene3D" id="2.60.120.260">
    <property type="entry name" value="Galactose-binding domain-like"/>
    <property type="match status" value="1"/>
</dbReference>
<sequence length="781" mass="89801">MNLFVFSGNSGNTFRTYNIQLDRLRNRNRKLRKRNPYKMKFSFDDDRRGAIPYGNLISKSLSLNFIKVSKSFIRFGLFQRQVLLFFGLFLILNQCTLERSQVSAVSGTIDLSSWNFEKYGPVALQGDWIFRWKEFIDNPEVNSEKNRLMPVPKAWTRIREPHGENYPGTGIATYFLKVILPKESDSANLAILAETSETAYEVWVDGVKIGAQGVLGKTSDTSTPEWNVKILPFQIQKKEFQIRIPISNFYHARGGLTARLILGNEDQIIRLREKRLTVDVFLLGFLIAMALYHFTLYFLRKKDAALLYFGVLCFVFCFREISTEQNLIQVIFPGVSYLVHMRIVYLSFYLIPPITSAFLRALFPEELKKEIHYIIVFIAAIFSLIVVSQDPVLFTGTIEYYYVFTFLCFAVGFYVLALALIRKKTGAIAILIGIFAVFLAYSQDVFYNKRIIPTFILAPFGLVALIFSEAYLLAKRYSLAFNAMEDVSESLKKVNSSYRLFVPKELLRILNKHDILDIKLGDIAEEEMSLLYNEVRTFSDSSEKMTGKENFEFINSFLGQVGPAIRERDGFIDKYFGEAFLALFPPEPERALESAVEIQRILREFNRERIANGKDPIRSGSGIHTGPILLGTIGEAERMESTVISSSVNVASKIGQLSRMYESSLLITDSTLFRLTNSSEYFYRVVDRIQIRDQRSVYTVLEVFNGFPENLIDSYMNTREEFEHGILLFREKHFEEACVIFNRILEKNRADQAARVYLEKSVHNCRFGVPENWQGVTLLGD</sequence>
<dbReference type="STRING" id="758847.LSS_01114"/>
<reference evidence="3 4" key="2">
    <citation type="journal article" date="2014" name="Emerg. Microbes Infect.">
        <title>Potential impact on kidney infection: a whole-genome analysis of Leptospira santarosai serovar Shermani.</title>
        <authorList>
            <person name="Chou L.F."/>
            <person name="Chen T.W."/>
            <person name="Ko Y.C."/>
            <person name="Pan M.J."/>
            <person name="Tian Y.C."/>
            <person name="Chiu C.H."/>
            <person name="Tang P."/>
            <person name="Hung C.C."/>
            <person name="Yang C.W."/>
        </authorList>
    </citation>
    <scope>NUCLEOTIDE SEQUENCE</scope>
    <source>
        <strain evidence="3 4">LT 821</strain>
    </source>
</reference>
<dbReference type="Gene3D" id="3.30.70.1230">
    <property type="entry name" value="Nucleotide cyclase"/>
    <property type="match status" value="1"/>
</dbReference>
<dbReference type="GO" id="GO:0006171">
    <property type="term" value="P:cAMP biosynthetic process"/>
    <property type="evidence" value="ECO:0007669"/>
    <property type="project" value="TreeGrafter"/>
</dbReference>
<evidence type="ECO:0000313" key="4">
    <source>
        <dbReference type="Proteomes" id="UP000035800"/>
    </source>
</evidence>
<feature type="domain" description="Guanylate cyclase" evidence="2">
    <location>
        <begin position="529"/>
        <end position="655"/>
    </location>
</feature>
<dbReference type="EMBL" id="CP006694">
    <property type="protein sequence ID" value="EKT88662.1"/>
    <property type="molecule type" value="Genomic_DNA"/>
</dbReference>
<dbReference type="InterPro" id="IPR001054">
    <property type="entry name" value="A/G_cyclase"/>
</dbReference>
<dbReference type="AlphaFoldDB" id="K8YEE8"/>
<dbReference type="CDD" id="cd07302">
    <property type="entry name" value="CHD"/>
    <property type="match status" value="1"/>
</dbReference>
<dbReference type="GO" id="GO:0004016">
    <property type="term" value="F:adenylate cyclase activity"/>
    <property type="evidence" value="ECO:0007669"/>
    <property type="project" value="UniProtKB-ARBA"/>
</dbReference>
<dbReference type="KEGG" id="lst:LSS_01114"/>
<keyword evidence="1" id="KW-1133">Transmembrane helix</keyword>